<feature type="domain" description="LTD" evidence="1">
    <location>
        <begin position="1"/>
        <end position="125"/>
    </location>
</feature>
<dbReference type="Pfam" id="PF13290">
    <property type="entry name" value="CHB_HEX_C_1"/>
    <property type="match status" value="1"/>
</dbReference>
<proteinExistence type="predicted"/>
<dbReference type="SUPFAM" id="SSF49785">
    <property type="entry name" value="Galactose-binding domain-like"/>
    <property type="match status" value="1"/>
</dbReference>
<dbReference type="Gene3D" id="2.60.120.260">
    <property type="entry name" value="Galactose-binding domain-like"/>
    <property type="match status" value="1"/>
</dbReference>
<dbReference type="EMBL" id="GU567997">
    <property type="protein sequence ID" value="ADI22802.1"/>
    <property type="molecule type" value="Genomic_DNA"/>
</dbReference>
<dbReference type="InterPro" id="IPR008979">
    <property type="entry name" value="Galactose-bd-like_sf"/>
</dbReference>
<evidence type="ECO:0000313" key="2">
    <source>
        <dbReference type="EMBL" id="ADI22802.1"/>
    </source>
</evidence>
<dbReference type="Pfam" id="PF08757">
    <property type="entry name" value="CotH"/>
    <property type="match status" value="1"/>
</dbReference>
<dbReference type="PROSITE" id="PS51841">
    <property type="entry name" value="LTD"/>
    <property type="match status" value="1"/>
</dbReference>
<dbReference type="AlphaFoldDB" id="E7C5S8"/>
<reference evidence="2" key="1">
    <citation type="submission" date="2010-01" db="EMBL/GenBank/DDBJ databases">
        <title>Genome fragments of uncultured bacteria from the North Pacific subtropical Gyre.</title>
        <authorList>
            <person name="Pham V.D."/>
            <person name="Delong E.F."/>
        </authorList>
    </citation>
    <scope>NUCLEOTIDE SEQUENCE</scope>
</reference>
<name>E7C5S8_9GAMM</name>
<dbReference type="SUPFAM" id="SSF74853">
    <property type="entry name" value="Lamin A/C globular tail domain"/>
    <property type="match status" value="1"/>
</dbReference>
<evidence type="ECO:0000259" key="1">
    <source>
        <dbReference type="PROSITE" id="PS51841"/>
    </source>
</evidence>
<accession>E7C5S8</accession>
<dbReference type="InterPro" id="IPR014867">
    <property type="entry name" value="Spore_coat_CotH_CotH2/3/7"/>
</dbReference>
<dbReference type="InterPro" id="IPR059177">
    <property type="entry name" value="GH29D-like_dom"/>
</dbReference>
<dbReference type="InterPro" id="IPR001322">
    <property type="entry name" value="Lamin_tail_dom"/>
</dbReference>
<dbReference type="Gene3D" id="2.60.40.1260">
    <property type="entry name" value="Lamin Tail domain"/>
    <property type="match status" value="1"/>
</dbReference>
<sequence length="1148" mass="128482">MLAQASSVSAADPFISEVMSANDTTLRDSFSNSPDWIEIYNPNDQPFSLADWSLTDDPQDLQKWTFPKVSIDARQFLVIFASGESKTETDGELHTGFRLARDGEYLGLVKPDGTIASEFKPELPALESDQSYGVSMMGDGETLLPVDPTNMVFLFSPTPGSINTAGAVGKAGEPIFSVPAGTFVTSFELELSSSHADEEVRYTLNGSMPTSGSTLYTEPVAIETSVVVRARCFRQGSIPGSSVSQGYLKLGGNLHNFSSNLPVVVVQDFKDGNILPDPYQSGYMMVHEPGGEDRRTRLTDAPTLETRIGIKLRGSSTQDRPKKAFAVEAWDEHDEDKNITPLNMPEDSDWVLYASYEYDRALIRNAFIYEISNQIGRYAVRTRFCEVFVNTDGGSLDYEDYVGVYVFMEKITRGRDRVDIRRIRPENNVEPEITGGYLLKFDRADPGDSGFIALGQNNRIMWVDPKENEVTVEQAKWVKDYLNSMYKSLRSSDPETGYPKYIDADSWIDHHILNELTKNGDAFTTSCYFYKDRGKRVEYGPLWDFDRTMGPDNNSSFGPAAVNPVDWSTKYFSGWWGRLMRNKDFKRRYIERWNFFRQHAMSEKNLFAVIDAMADELDEAAGRNYTKWPLITSTGGFRIEIAQLKDWISKRLAWIDSQYQDAPPPTLSSKGGVVLPGFRLQLSSSGGDVHYTTDGTDPRMPDDSKNPNAETLSISNADMVISRDSVWKYLDDGTRLDDVQWTPLDYDDSQWKSGPAELGYGDDDEATAVNKGGSVSKTHNTIYFRRHFTLKSVNRGDRLLLELLRDDGAVVYLNGTEIIRSNMPSGTVLYSTMATSKNNLKQSRLWHSHVIESPSIKKGENVIAVEVHRFNKWDRDLSFNLELGSLDASGSWITINESTAIIARTNKGKDWSPRVKATFVVSEAAPLKITEIMYNPMEGNALEFIELKNLSSQPLALEGISLEGVNFQFEDGTLMPWQAGVLIPNNDPEAFSRVYPGVTILGLYGGNLSNGGELLRIHDAEKQVTFEVEYGDSGDWPEEADGTGHSLELANPAGNPKDFRNWRASALPGGSPGDVLEISVVALEPGRVQIRFFALPGNSYTLRYTDNVASSQWMRLHQKKFMANPKEVEFIDTVPGNVQRRFYRISVP</sequence>
<protein>
    <recommendedName>
        <fullName evidence="1">LTD domain-containing protein</fullName>
    </recommendedName>
</protein>
<organism evidence="2">
    <name type="scientific">uncultured Oceanospirillales bacterium HF0500_29K23</name>
    <dbReference type="NCBI Taxonomy" id="723622"/>
    <lineage>
        <taxon>Bacteria</taxon>
        <taxon>Pseudomonadati</taxon>
        <taxon>Pseudomonadota</taxon>
        <taxon>Gammaproteobacteria</taxon>
        <taxon>Oceanospirillales</taxon>
        <taxon>environmental samples</taxon>
    </lineage>
</organism>
<dbReference type="InterPro" id="IPR036415">
    <property type="entry name" value="Lamin_tail_dom_sf"/>
</dbReference>
<dbReference type="Pfam" id="PF00932">
    <property type="entry name" value="LTD"/>
    <property type="match status" value="2"/>
</dbReference>